<feature type="compositionally biased region" description="Low complexity" evidence="1">
    <location>
        <begin position="102"/>
        <end position="120"/>
    </location>
</feature>
<gene>
    <name evidence="2" type="ORF">Syun_023219</name>
</gene>
<organism evidence="2 3">
    <name type="scientific">Stephania yunnanensis</name>
    <dbReference type="NCBI Taxonomy" id="152371"/>
    <lineage>
        <taxon>Eukaryota</taxon>
        <taxon>Viridiplantae</taxon>
        <taxon>Streptophyta</taxon>
        <taxon>Embryophyta</taxon>
        <taxon>Tracheophyta</taxon>
        <taxon>Spermatophyta</taxon>
        <taxon>Magnoliopsida</taxon>
        <taxon>Ranunculales</taxon>
        <taxon>Menispermaceae</taxon>
        <taxon>Menispermoideae</taxon>
        <taxon>Cissampelideae</taxon>
        <taxon>Stephania</taxon>
    </lineage>
</organism>
<comment type="caution">
    <text evidence="2">The sequence shown here is derived from an EMBL/GenBank/DDBJ whole genome shotgun (WGS) entry which is preliminary data.</text>
</comment>
<evidence type="ECO:0000256" key="1">
    <source>
        <dbReference type="SAM" id="MobiDB-lite"/>
    </source>
</evidence>
<sequence length="168" mass="18553">MKSRVSREREEEEGKKERKRERRDMAVEVELPGGSNGRRTGEKRWQHGSDGADERCRGPAAARGRTGSARTDRWGANRPAAVARPGSGPRARGVARRGGGQWLRRGGLAVAVRAAAPAPAEHGSADNGTSRQQHGERRQQLADRQGHQQRRRKEKKRRKKRSATIGGT</sequence>
<keyword evidence="3" id="KW-1185">Reference proteome</keyword>
<dbReference type="EMBL" id="JBBNAF010000010">
    <property type="protein sequence ID" value="KAK9107208.1"/>
    <property type="molecule type" value="Genomic_DNA"/>
</dbReference>
<feature type="region of interest" description="Disordered" evidence="1">
    <location>
        <begin position="1"/>
        <end position="168"/>
    </location>
</feature>
<reference evidence="2 3" key="1">
    <citation type="submission" date="2024-01" db="EMBL/GenBank/DDBJ databases">
        <title>Genome assemblies of Stephania.</title>
        <authorList>
            <person name="Yang L."/>
        </authorList>
    </citation>
    <scope>NUCLEOTIDE SEQUENCE [LARGE SCALE GENOMIC DNA]</scope>
    <source>
        <strain evidence="2">YNDBR</strain>
        <tissue evidence="2">Leaf</tissue>
    </source>
</reference>
<feature type="compositionally biased region" description="Basic and acidic residues" evidence="1">
    <location>
        <begin position="1"/>
        <end position="26"/>
    </location>
</feature>
<dbReference type="Proteomes" id="UP001420932">
    <property type="component" value="Unassembled WGS sequence"/>
</dbReference>
<feature type="compositionally biased region" description="Basic and acidic residues" evidence="1">
    <location>
        <begin position="39"/>
        <end position="57"/>
    </location>
</feature>
<protein>
    <submittedName>
        <fullName evidence="2">Uncharacterized protein</fullName>
    </submittedName>
</protein>
<feature type="compositionally biased region" description="Basic residues" evidence="1">
    <location>
        <begin position="147"/>
        <end position="162"/>
    </location>
</feature>
<feature type="compositionally biased region" description="Basic and acidic residues" evidence="1">
    <location>
        <begin position="133"/>
        <end position="146"/>
    </location>
</feature>
<evidence type="ECO:0000313" key="2">
    <source>
        <dbReference type="EMBL" id="KAK9107208.1"/>
    </source>
</evidence>
<feature type="compositionally biased region" description="Low complexity" evidence="1">
    <location>
        <begin position="78"/>
        <end position="92"/>
    </location>
</feature>
<proteinExistence type="predicted"/>
<accession>A0AAP0FG27</accession>
<feature type="compositionally biased region" description="Low complexity" evidence="1">
    <location>
        <begin position="58"/>
        <end position="69"/>
    </location>
</feature>
<name>A0AAP0FG27_9MAGN</name>
<dbReference type="AlphaFoldDB" id="A0AAP0FG27"/>
<evidence type="ECO:0000313" key="3">
    <source>
        <dbReference type="Proteomes" id="UP001420932"/>
    </source>
</evidence>